<keyword evidence="2" id="KW-1185">Reference proteome</keyword>
<reference evidence="1" key="1">
    <citation type="submission" date="2023-04" db="EMBL/GenBank/DDBJ databases">
        <title>Comparative genomic analysis of Cohnella hashimotonis sp. nov., isolated from the International Space Station.</title>
        <authorList>
            <person name="Venkateswaran K."/>
            <person name="Simpson A."/>
        </authorList>
    </citation>
    <scope>NUCLEOTIDE SEQUENCE</scope>
    <source>
        <strain evidence="1">F6_2S_P_1</strain>
    </source>
</reference>
<gene>
    <name evidence="1" type="ORF">KB449_23175</name>
</gene>
<accession>A0ABT6TM07</accession>
<comment type="caution">
    <text evidence="1">The sequence shown here is derived from an EMBL/GenBank/DDBJ whole genome shotgun (WGS) entry which is preliminary data.</text>
</comment>
<proteinExistence type="predicted"/>
<protein>
    <recommendedName>
        <fullName evidence="3">Type I restriction enzyme R protein N-terminal domain-containing protein</fullName>
    </recommendedName>
</protein>
<dbReference type="EMBL" id="JAGRPV010000001">
    <property type="protein sequence ID" value="MDI4647872.1"/>
    <property type="molecule type" value="Genomic_DNA"/>
</dbReference>
<dbReference type="RefSeq" id="WP_282910615.1">
    <property type="nucleotide sequence ID" value="NZ_JAGRPV010000001.1"/>
</dbReference>
<organism evidence="1 2">
    <name type="scientific">Cohnella hashimotonis</name>
    <dbReference type="NCBI Taxonomy" id="2826895"/>
    <lineage>
        <taxon>Bacteria</taxon>
        <taxon>Bacillati</taxon>
        <taxon>Bacillota</taxon>
        <taxon>Bacilli</taxon>
        <taxon>Bacillales</taxon>
        <taxon>Paenibacillaceae</taxon>
        <taxon>Cohnella</taxon>
    </lineage>
</organism>
<evidence type="ECO:0008006" key="3">
    <source>
        <dbReference type="Google" id="ProtNLM"/>
    </source>
</evidence>
<evidence type="ECO:0000313" key="2">
    <source>
        <dbReference type="Proteomes" id="UP001161691"/>
    </source>
</evidence>
<name>A0ABT6TM07_9BACL</name>
<dbReference type="Proteomes" id="UP001161691">
    <property type="component" value="Unassembled WGS sequence"/>
</dbReference>
<sequence>MDKKFIENRLRNALNRLYHFDSLIISNNSNERSITHRLAVHLGTLFFEDWNVDVEYNRNLGGRKQIPWLADVLDEEEVLSGRKSVYPDIIVHKRDSSKNLLVVEVKKMGVSERLEQYDIEKLNGYFREETLKYEYAAFVKISDPNMRPKKEFLLRTRNEWLANGTSADFWSWSSR</sequence>
<evidence type="ECO:0000313" key="1">
    <source>
        <dbReference type="EMBL" id="MDI4647872.1"/>
    </source>
</evidence>